<feature type="signal peptide" evidence="1">
    <location>
        <begin position="1"/>
        <end position="18"/>
    </location>
</feature>
<protein>
    <submittedName>
        <fullName evidence="3">Uncharacterized protein LOC104738705 isoform X1</fullName>
    </submittedName>
</protein>
<organism evidence="2 3">
    <name type="scientific">Camelina sativa</name>
    <name type="common">False flax</name>
    <name type="synonym">Myagrum sativum</name>
    <dbReference type="NCBI Taxonomy" id="90675"/>
    <lineage>
        <taxon>Eukaryota</taxon>
        <taxon>Viridiplantae</taxon>
        <taxon>Streptophyta</taxon>
        <taxon>Embryophyta</taxon>
        <taxon>Tracheophyta</taxon>
        <taxon>Spermatophyta</taxon>
        <taxon>Magnoliopsida</taxon>
        <taxon>eudicotyledons</taxon>
        <taxon>Gunneridae</taxon>
        <taxon>Pentapetalae</taxon>
        <taxon>rosids</taxon>
        <taxon>malvids</taxon>
        <taxon>Brassicales</taxon>
        <taxon>Brassicaceae</taxon>
        <taxon>Camelineae</taxon>
        <taxon>Camelina</taxon>
    </lineage>
</organism>
<feature type="chain" id="PRO_5047512947" evidence="1">
    <location>
        <begin position="19"/>
        <end position="131"/>
    </location>
</feature>
<sequence>MFCCSILFSTITMSLMDATTKLISVEIYTMEGITILVLKSSPLWSPVRVKTNPYSVSNTFFVPANSGELVRTQLRLAREILELLLNSFVIMWSKDHNNKQQYGLASRIVKFAQILPEKGITGPFMVSGCLP</sequence>
<evidence type="ECO:0000313" key="2">
    <source>
        <dbReference type="Proteomes" id="UP000694864"/>
    </source>
</evidence>
<keyword evidence="2" id="KW-1185">Reference proteome</keyword>
<dbReference type="Proteomes" id="UP000694864">
    <property type="component" value="Chromosome 14"/>
</dbReference>
<reference evidence="3" key="2">
    <citation type="submission" date="2025-08" db="UniProtKB">
        <authorList>
            <consortium name="RefSeq"/>
        </authorList>
    </citation>
    <scope>IDENTIFICATION</scope>
    <source>
        <tissue evidence="3">Leaf</tissue>
    </source>
</reference>
<dbReference type="RefSeq" id="XP_010457196.1">
    <property type="nucleotide sequence ID" value="XM_010458894.2"/>
</dbReference>
<name>A0ABM0VJJ4_CAMSA</name>
<dbReference type="GeneID" id="104738705"/>
<keyword evidence="1" id="KW-0732">Signal</keyword>
<evidence type="ECO:0000256" key="1">
    <source>
        <dbReference type="SAM" id="SignalP"/>
    </source>
</evidence>
<evidence type="ECO:0000313" key="3">
    <source>
        <dbReference type="RefSeq" id="XP_010457196.1"/>
    </source>
</evidence>
<proteinExistence type="predicted"/>
<reference evidence="2" key="1">
    <citation type="journal article" date="2014" name="Nat. Commun.">
        <title>The emerging biofuel crop Camelina sativa retains a highly undifferentiated hexaploid genome structure.</title>
        <authorList>
            <person name="Kagale S."/>
            <person name="Koh C."/>
            <person name="Nixon J."/>
            <person name="Bollina V."/>
            <person name="Clarke W.E."/>
            <person name="Tuteja R."/>
            <person name="Spillane C."/>
            <person name="Robinson S.J."/>
            <person name="Links M.G."/>
            <person name="Clarke C."/>
            <person name="Higgins E.E."/>
            <person name="Huebert T."/>
            <person name="Sharpe A.G."/>
            <person name="Parkin I.A."/>
        </authorList>
    </citation>
    <scope>NUCLEOTIDE SEQUENCE [LARGE SCALE GENOMIC DNA]</scope>
    <source>
        <strain evidence="2">cv. DH55</strain>
    </source>
</reference>
<gene>
    <name evidence="3" type="primary">LOC104738705</name>
</gene>
<accession>A0ABM0VJJ4</accession>